<keyword evidence="6 9" id="KW-0255">Endonuclease</keyword>
<comment type="catalytic activity">
    <reaction evidence="9">
        <text>Endonucleolytic cleavage to 5'-phosphomonoester.</text>
        <dbReference type="EC" id="3.1.26.4"/>
    </reaction>
</comment>
<dbReference type="VEuPathDB" id="VectorBase:GAUT013642"/>
<dbReference type="InterPro" id="IPR002156">
    <property type="entry name" value="RNaseH_domain"/>
</dbReference>
<dbReference type="EnsemblMetazoa" id="GAUT013642-RA">
    <property type="protein sequence ID" value="GAUT013642-PA"/>
    <property type="gene ID" value="GAUT013642"/>
</dbReference>
<comment type="similarity">
    <text evidence="3 9">Belongs to the RNase H family.</text>
</comment>
<evidence type="ECO:0000256" key="1">
    <source>
        <dbReference type="ARBA" id="ARBA00001946"/>
    </source>
</evidence>
<accession>A0A1A9US96</accession>
<dbReference type="Gene3D" id="3.30.420.10">
    <property type="entry name" value="Ribonuclease H-like superfamily/Ribonuclease H"/>
    <property type="match status" value="1"/>
</dbReference>
<dbReference type="InterPro" id="IPR009027">
    <property type="entry name" value="Ribosomal_bL9/RNase_H1_N"/>
</dbReference>
<evidence type="ECO:0000256" key="2">
    <source>
        <dbReference type="ARBA" id="ARBA00004065"/>
    </source>
</evidence>
<keyword evidence="12" id="KW-1185">Reference proteome</keyword>
<evidence type="ECO:0000256" key="4">
    <source>
        <dbReference type="ARBA" id="ARBA00022722"/>
    </source>
</evidence>
<dbReference type="CDD" id="cd09280">
    <property type="entry name" value="RNase_HI_eukaryote_like"/>
    <property type="match status" value="1"/>
</dbReference>
<dbReference type="InterPro" id="IPR037056">
    <property type="entry name" value="RNase_H1_N_sf"/>
</dbReference>
<evidence type="ECO:0000313" key="12">
    <source>
        <dbReference type="Proteomes" id="UP000078200"/>
    </source>
</evidence>
<dbReference type="SUPFAM" id="SSF53098">
    <property type="entry name" value="Ribonuclease H-like"/>
    <property type="match status" value="1"/>
</dbReference>
<evidence type="ECO:0000256" key="3">
    <source>
        <dbReference type="ARBA" id="ARBA00005300"/>
    </source>
</evidence>
<keyword evidence="8 9" id="KW-0460">Magnesium</keyword>
<dbReference type="FunFam" id="3.30.420.10:FF:000097">
    <property type="entry name" value="Ribonuclease H1"/>
    <property type="match status" value="1"/>
</dbReference>
<dbReference type="GO" id="GO:0004523">
    <property type="term" value="F:RNA-DNA hybrid ribonuclease activity"/>
    <property type="evidence" value="ECO:0007669"/>
    <property type="project" value="UniProtKB-UniRule"/>
</dbReference>
<dbReference type="GO" id="GO:0000287">
    <property type="term" value="F:magnesium ion binding"/>
    <property type="evidence" value="ECO:0007669"/>
    <property type="project" value="UniProtKB-UniRule"/>
</dbReference>
<evidence type="ECO:0000256" key="8">
    <source>
        <dbReference type="ARBA" id="ARBA00022842"/>
    </source>
</evidence>
<dbReference type="Gene3D" id="3.40.970.10">
    <property type="entry name" value="Ribonuclease H1, N-terminal domain"/>
    <property type="match status" value="1"/>
</dbReference>
<sequence>MLFQRTVFSNARITRMMSFYAVACGRAIGVYNSWKECEEQVKGFKGAKYKKFPTRSAAEDFIRGGNATEDEICNFQSSNKRFLKGCVGDVTTSPSQTDKEFWPISDENEGDITENDLLYALAKVEATSKFPNRLKRKSDNESGSAKIRKIEPIGIKQVGPYEFQINEDGYILAYTDGSCFNNGGKNACAGFGVYFGDNHPLNVGEPVTGRVTNNVGEIQAAIYAVKTAQKMGINKLCISTDSQFLINAVTLWIKGWKAKNWHLKSGDRVKNEVDFKELDSLLQDESLDVKWNYVKAHNGIKGNEMADKLAKTGAEIYKRVFLGKM</sequence>
<dbReference type="AlphaFoldDB" id="A0A1A9US96"/>
<dbReference type="Pfam" id="PF00075">
    <property type="entry name" value="RNase_H"/>
    <property type="match status" value="1"/>
</dbReference>
<evidence type="ECO:0000256" key="6">
    <source>
        <dbReference type="ARBA" id="ARBA00022759"/>
    </source>
</evidence>
<keyword evidence="4 9" id="KW-0540">Nuclease</keyword>
<dbReference type="InterPro" id="IPR050092">
    <property type="entry name" value="RNase_H"/>
</dbReference>
<name>A0A1A9US96_GLOAU</name>
<dbReference type="SUPFAM" id="SSF55658">
    <property type="entry name" value="L9 N-domain-like"/>
    <property type="match status" value="1"/>
</dbReference>
<dbReference type="GO" id="GO:0003676">
    <property type="term" value="F:nucleic acid binding"/>
    <property type="evidence" value="ECO:0007669"/>
    <property type="project" value="UniProtKB-UniRule"/>
</dbReference>
<dbReference type="InterPro" id="IPR012337">
    <property type="entry name" value="RNaseH-like_sf"/>
</dbReference>
<dbReference type="PIRSF" id="PIRSF036852">
    <property type="entry name" value="Ribonuclease_H1_euk"/>
    <property type="match status" value="1"/>
</dbReference>
<keyword evidence="7 9" id="KW-0378">Hydrolase</keyword>
<dbReference type="PROSITE" id="PS50879">
    <property type="entry name" value="RNASE_H_1"/>
    <property type="match status" value="1"/>
</dbReference>
<evidence type="ECO:0000256" key="7">
    <source>
        <dbReference type="ARBA" id="ARBA00022801"/>
    </source>
</evidence>
<dbReference type="InterPro" id="IPR011320">
    <property type="entry name" value="RNase_H1_N"/>
</dbReference>
<dbReference type="Pfam" id="PF01693">
    <property type="entry name" value="Cauli_VI"/>
    <property type="match status" value="1"/>
</dbReference>
<evidence type="ECO:0000256" key="5">
    <source>
        <dbReference type="ARBA" id="ARBA00022723"/>
    </source>
</evidence>
<keyword evidence="5 9" id="KW-0479">Metal-binding</keyword>
<evidence type="ECO:0000256" key="9">
    <source>
        <dbReference type="PIRNR" id="PIRNR036852"/>
    </source>
</evidence>
<dbReference type="EC" id="3.1.26.4" evidence="9"/>
<feature type="domain" description="RNase H type-1" evidence="10">
    <location>
        <begin position="167"/>
        <end position="315"/>
    </location>
</feature>
<dbReference type="PANTHER" id="PTHR10642:SF31">
    <property type="entry name" value="RIBONUCLEASE H1"/>
    <property type="match status" value="1"/>
</dbReference>
<organism evidence="11 12">
    <name type="scientific">Glossina austeni</name>
    <name type="common">Savannah tsetse fly</name>
    <dbReference type="NCBI Taxonomy" id="7395"/>
    <lineage>
        <taxon>Eukaryota</taxon>
        <taxon>Metazoa</taxon>
        <taxon>Ecdysozoa</taxon>
        <taxon>Arthropoda</taxon>
        <taxon>Hexapoda</taxon>
        <taxon>Insecta</taxon>
        <taxon>Pterygota</taxon>
        <taxon>Neoptera</taxon>
        <taxon>Endopterygota</taxon>
        <taxon>Diptera</taxon>
        <taxon>Brachycera</taxon>
        <taxon>Muscomorpha</taxon>
        <taxon>Hippoboscoidea</taxon>
        <taxon>Glossinidae</taxon>
        <taxon>Glossina</taxon>
    </lineage>
</organism>
<protein>
    <recommendedName>
        <fullName evidence="9">Ribonuclease H1</fullName>
        <shortName evidence="9">RNase H1</shortName>
        <ecNumber evidence="9">3.1.26.4</ecNumber>
    </recommendedName>
</protein>
<proteinExistence type="inferred from homology"/>
<dbReference type="FunFam" id="3.40.970.10:FF:000002">
    <property type="entry name" value="Ribonuclease H"/>
    <property type="match status" value="1"/>
</dbReference>
<dbReference type="STRING" id="7395.A0A1A9US96"/>
<dbReference type="InterPro" id="IPR017067">
    <property type="entry name" value="RNase_H1_euk"/>
</dbReference>
<dbReference type="GO" id="GO:0043137">
    <property type="term" value="P:DNA replication, removal of RNA primer"/>
    <property type="evidence" value="ECO:0007669"/>
    <property type="project" value="TreeGrafter"/>
</dbReference>
<evidence type="ECO:0000313" key="11">
    <source>
        <dbReference type="EnsemblMetazoa" id="GAUT013642-PA"/>
    </source>
</evidence>
<reference evidence="11" key="1">
    <citation type="submission" date="2020-05" db="UniProtKB">
        <authorList>
            <consortium name="EnsemblMetazoa"/>
        </authorList>
    </citation>
    <scope>IDENTIFICATION</scope>
    <source>
        <strain evidence="11">TTRI</strain>
    </source>
</reference>
<evidence type="ECO:0000259" key="10">
    <source>
        <dbReference type="PROSITE" id="PS50879"/>
    </source>
</evidence>
<comment type="cofactor">
    <cofactor evidence="1 9">
        <name>Mg(2+)</name>
        <dbReference type="ChEBI" id="CHEBI:18420"/>
    </cofactor>
</comment>
<dbReference type="PANTHER" id="PTHR10642">
    <property type="entry name" value="RIBONUCLEASE H1"/>
    <property type="match status" value="1"/>
</dbReference>
<dbReference type="InterPro" id="IPR036397">
    <property type="entry name" value="RNaseH_sf"/>
</dbReference>
<dbReference type="Proteomes" id="UP000078200">
    <property type="component" value="Unassembled WGS sequence"/>
</dbReference>
<comment type="function">
    <text evidence="2 9">Endonuclease that specifically degrades the RNA of RNA-DNA hybrids.</text>
</comment>